<feature type="domain" description="Peptidase S1" evidence="3">
    <location>
        <begin position="23"/>
        <end position="273"/>
    </location>
</feature>
<dbReference type="PANTHER" id="PTHR24256">
    <property type="entry name" value="TRYPTASE-RELATED"/>
    <property type="match status" value="1"/>
</dbReference>
<dbReference type="SUPFAM" id="SSF50494">
    <property type="entry name" value="Trypsin-like serine proteases"/>
    <property type="match status" value="1"/>
</dbReference>
<accession>A0ABT6DH43</accession>
<dbReference type="GO" id="GO:0006508">
    <property type="term" value="P:proteolysis"/>
    <property type="evidence" value="ECO:0007669"/>
    <property type="project" value="UniProtKB-KW"/>
</dbReference>
<evidence type="ECO:0000313" key="5">
    <source>
        <dbReference type="Proteomes" id="UP001152321"/>
    </source>
</evidence>
<keyword evidence="2" id="KW-0378">Hydrolase</keyword>
<dbReference type="PROSITE" id="PS00134">
    <property type="entry name" value="TRYPSIN_HIS"/>
    <property type="match status" value="1"/>
</dbReference>
<dbReference type="PROSITE" id="PS00135">
    <property type="entry name" value="TRYPSIN_SER"/>
    <property type="match status" value="1"/>
</dbReference>
<dbReference type="PRINTS" id="PR00722">
    <property type="entry name" value="CHYMOTRYPSIN"/>
</dbReference>
<evidence type="ECO:0000256" key="1">
    <source>
        <dbReference type="ARBA" id="ARBA00023157"/>
    </source>
</evidence>
<gene>
    <name evidence="4" type="ORF">NWE73_02230</name>
</gene>
<proteinExistence type="predicted"/>
<dbReference type="SMART" id="SM00020">
    <property type="entry name" value="Tryp_SPc"/>
    <property type="match status" value="1"/>
</dbReference>
<sequence length="273" mass="29642">MKTSCQPKSSEETINAKNTVASIIGGTNATENEFPFLINIWQNSPQDNFVDHLCGASLIHPKWVLTAAHCLLEDVTDKTVGTIKLKDIVMYIGSNKISGQGGRALKAKSILIHPQFSWPHHDVALLELVDPVTDVTPVSLNQKDLDSSSTPLFGTVAGWGLVDSAGKQDGVLLQKITLPLLSRKACAEDPYLRKKNWPLGPDVLCAETFQNTKSSCPGDSGGPLFQFANGAFTQIGIVSWGFACRPFNRDNEANVDGYADVSDAYPWIQSIIK</sequence>
<dbReference type="CDD" id="cd00190">
    <property type="entry name" value="Tryp_SPc"/>
    <property type="match status" value="1"/>
</dbReference>
<evidence type="ECO:0000313" key="4">
    <source>
        <dbReference type="EMBL" id="MDG0815161.1"/>
    </source>
</evidence>
<dbReference type="EMBL" id="JANRMI010000001">
    <property type="protein sequence ID" value="MDG0815161.1"/>
    <property type="molecule type" value="Genomic_DNA"/>
</dbReference>
<keyword evidence="2 4" id="KW-0645">Protease</keyword>
<dbReference type="Gene3D" id="2.40.10.10">
    <property type="entry name" value="Trypsin-like serine proteases"/>
    <property type="match status" value="1"/>
</dbReference>
<dbReference type="InterPro" id="IPR051487">
    <property type="entry name" value="Ser/Thr_Proteases_Immune/Dev"/>
</dbReference>
<comment type="caution">
    <text evidence="4">The sequence shown here is derived from an EMBL/GenBank/DDBJ whole genome shotgun (WGS) entry which is preliminary data.</text>
</comment>
<keyword evidence="2" id="KW-0720">Serine protease</keyword>
<reference evidence="4" key="1">
    <citation type="submission" date="2022-08" db="EMBL/GenBank/DDBJ databases">
        <title>Novel Bdellovibrio Species Isolated from Svalbard: Designation Bdellovibrio svalbardensis.</title>
        <authorList>
            <person name="Mitchell R.J."/>
            <person name="Choi S.Y."/>
        </authorList>
    </citation>
    <scope>NUCLEOTIDE SEQUENCE</scope>
    <source>
        <strain evidence="4">PAP01</strain>
    </source>
</reference>
<evidence type="ECO:0000256" key="2">
    <source>
        <dbReference type="RuleBase" id="RU363034"/>
    </source>
</evidence>
<evidence type="ECO:0000259" key="3">
    <source>
        <dbReference type="PROSITE" id="PS50240"/>
    </source>
</evidence>
<dbReference type="Pfam" id="PF00089">
    <property type="entry name" value="Trypsin"/>
    <property type="match status" value="1"/>
</dbReference>
<protein>
    <submittedName>
        <fullName evidence="4">Serine protease</fullName>
    </submittedName>
</protein>
<dbReference type="Proteomes" id="UP001152321">
    <property type="component" value="Unassembled WGS sequence"/>
</dbReference>
<dbReference type="InterPro" id="IPR033116">
    <property type="entry name" value="TRYPSIN_SER"/>
</dbReference>
<name>A0ABT6DH43_9BACT</name>
<dbReference type="InterPro" id="IPR009003">
    <property type="entry name" value="Peptidase_S1_PA"/>
</dbReference>
<keyword evidence="1" id="KW-1015">Disulfide bond</keyword>
<dbReference type="RefSeq" id="WP_277576637.1">
    <property type="nucleotide sequence ID" value="NZ_JANRMI010000001.1"/>
</dbReference>
<dbReference type="PROSITE" id="PS50240">
    <property type="entry name" value="TRYPSIN_DOM"/>
    <property type="match status" value="1"/>
</dbReference>
<keyword evidence="5" id="KW-1185">Reference proteome</keyword>
<dbReference type="InterPro" id="IPR043504">
    <property type="entry name" value="Peptidase_S1_PA_chymotrypsin"/>
</dbReference>
<dbReference type="GO" id="GO:0008233">
    <property type="term" value="F:peptidase activity"/>
    <property type="evidence" value="ECO:0007669"/>
    <property type="project" value="UniProtKB-KW"/>
</dbReference>
<dbReference type="InterPro" id="IPR001314">
    <property type="entry name" value="Peptidase_S1A"/>
</dbReference>
<organism evidence="4 5">
    <name type="scientific">Bdellovibrio svalbardensis</name>
    <dbReference type="NCBI Taxonomy" id="2972972"/>
    <lineage>
        <taxon>Bacteria</taxon>
        <taxon>Pseudomonadati</taxon>
        <taxon>Bdellovibrionota</taxon>
        <taxon>Bdellovibrionia</taxon>
        <taxon>Bdellovibrionales</taxon>
        <taxon>Pseudobdellovibrionaceae</taxon>
        <taxon>Bdellovibrio</taxon>
    </lineage>
</organism>
<dbReference type="InterPro" id="IPR018114">
    <property type="entry name" value="TRYPSIN_HIS"/>
</dbReference>
<dbReference type="InterPro" id="IPR001254">
    <property type="entry name" value="Trypsin_dom"/>
</dbReference>